<dbReference type="SUPFAM" id="SSF53448">
    <property type="entry name" value="Nucleotide-diphospho-sugar transferases"/>
    <property type="match status" value="1"/>
</dbReference>
<dbReference type="AlphaFoldDB" id="X1LTT8"/>
<comment type="caution">
    <text evidence="1">The sequence shown here is derived from an EMBL/GenBank/DDBJ whole genome shotgun (WGS) entry which is preliminary data.</text>
</comment>
<accession>X1LTT8</accession>
<proteinExistence type="predicted"/>
<reference evidence="1" key="1">
    <citation type="journal article" date="2014" name="Front. Microbiol.">
        <title>High frequency of phylogenetically diverse reductive dehalogenase-homologous genes in deep subseafloor sedimentary metagenomes.</title>
        <authorList>
            <person name="Kawai M."/>
            <person name="Futagami T."/>
            <person name="Toyoda A."/>
            <person name="Takaki Y."/>
            <person name="Nishi S."/>
            <person name="Hori S."/>
            <person name="Arai W."/>
            <person name="Tsubouchi T."/>
            <person name="Morono Y."/>
            <person name="Uchiyama I."/>
            <person name="Ito T."/>
            <person name="Fujiyama A."/>
            <person name="Inagaki F."/>
            <person name="Takami H."/>
        </authorList>
    </citation>
    <scope>NUCLEOTIDE SEQUENCE</scope>
    <source>
        <strain evidence="1">Expedition CK06-06</strain>
    </source>
</reference>
<dbReference type="InterPro" id="IPR029044">
    <property type="entry name" value="Nucleotide-diphossugar_trans"/>
</dbReference>
<dbReference type="Gene3D" id="3.90.550.10">
    <property type="entry name" value="Spore Coat Polysaccharide Biosynthesis Protein SpsA, Chain A"/>
    <property type="match status" value="1"/>
</dbReference>
<gene>
    <name evidence="1" type="ORF">S06H3_01480</name>
</gene>
<protein>
    <recommendedName>
        <fullName evidence="2">Glycosyltransferase 2-like domain-containing protein</fullName>
    </recommendedName>
</protein>
<dbReference type="EMBL" id="BARV01000373">
    <property type="protein sequence ID" value="GAH97523.1"/>
    <property type="molecule type" value="Genomic_DNA"/>
</dbReference>
<name>X1LTT8_9ZZZZ</name>
<evidence type="ECO:0008006" key="2">
    <source>
        <dbReference type="Google" id="ProtNLM"/>
    </source>
</evidence>
<organism evidence="1">
    <name type="scientific">marine sediment metagenome</name>
    <dbReference type="NCBI Taxonomy" id="412755"/>
    <lineage>
        <taxon>unclassified sequences</taxon>
        <taxon>metagenomes</taxon>
        <taxon>ecological metagenomes</taxon>
    </lineage>
</organism>
<evidence type="ECO:0000313" key="1">
    <source>
        <dbReference type="EMBL" id="GAH97523.1"/>
    </source>
</evidence>
<sequence length="65" mass="7264">MLVSTVIPSFKIDSYSDLADAIDSLLNQSYADIEVVAVIHTNKNLYKKIVKAYGTQTKVKVIFNE</sequence>